<dbReference type="PANTHER" id="PTHR23508:SF10">
    <property type="entry name" value="CARBOXYLIC ACID TRANSPORTER PROTEIN HOMOLOG"/>
    <property type="match status" value="1"/>
</dbReference>
<feature type="transmembrane region" description="Helical" evidence="5">
    <location>
        <begin position="116"/>
        <end position="137"/>
    </location>
</feature>
<keyword evidence="4 5" id="KW-0472">Membrane</keyword>
<evidence type="ECO:0000256" key="1">
    <source>
        <dbReference type="ARBA" id="ARBA00004141"/>
    </source>
</evidence>
<reference evidence="8" key="1">
    <citation type="submission" date="2018-02" db="EMBL/GenBank/DDBJ databases">
        <authorList>
            <person name="Hausmann B."/>
        </authorList>
    </citation>
    <scope>NUCLEOTIDE SEQUENCE [LARGE SCALE GENOMIC DNA]</scope>
    <source>
        <strain evidence="8">Peat soil MAG SbA1</strain>
    </source>
</reference>
<protein>
    <submittedName>
        <fullName evidence="7">Major facilitator superfamily (MFS) transporter</fullName>
    </submittedName>
</protein>
<feature type="domain" description="Major facilitator superfamily (MFS) profile" evidence="6">
    <location>
        <begin position="26"/>
        <end position="405"/>
    </location>
</feature>
<feature type="transmembrane region" description="Helical" evidence="5">
    <location>
        <begin position="293"/>
        <end position="310"/>
    </location>
</feature>
<keyword evidence="3 5" id="KW-1133">Transmembrane helix</keyword>
<gene>
    <name evidence="7" type="ORF">SBA1_1200017</name>
</gene>
<dbReference type="PROSITE" id="PS00217">
    <property type="entry name" value="SUGAR_TRANSPORT_2"/>
    <property type="match status" value="1"/>
</dbReference>
<feature type="transmembrane region" description="Helical" evidence="5">
    <location>
        <begin position="178"/>
        <end position="197"/>
    </location>
</feature>
<dbReference type="InterPro" id="IPR036259">
    <property type="entry name" value="MFS_trans_sf"/>
</dbReference>
<feature type="transmembrane region" description="Helical" evidence="5">
    <location>
        <begin position="91"/>
        <end position="110"/>
    </location>
</feature>
<dbReference type="EMBL" id="OMOD01000025">
    <property type="protein sequence ID" value="SPF34209.1"/>
    <property type="molecule type" value="Genomic_DNA"/>
</dbReference>
<dbReference type="InterPro" id="IPR020846">
    <property type="entry name" value="MFS_dom"/>
</dbReference>
<accession>A0A2U3K3M2</accession>
<evidence type="ECO:0000259" key="6">
    <source>
        <dbReference type="PROSITE" id="PS50850"/>
    </source>
</evidence>
<evidence type="ECO:0000256" key="2">
    <source>
        <dbReference type="ARBA" id="ARBA00022692"/>
    </source>
</evidence>
<feature type="transmembrane region" description="Helical" evidence="5">
    <location>
        <begin position="31"/>
        <end position="55"/>
    </location>
</feature>
<dbReference type="OrthoDB" id="9787026at2"/>
<dbReference type="PANTHER" id="PTHR23508">
    <property type="entry name" value="CARBOXYLIC ACID TRANSPORTER PROTEIN HOMOLOG"/>
    <property type="match status" value="1"/>
</dbReference>
<dbReference type="PROSITE" id="PS50850">
    <property type="entry name" value="MFS"/>
    <property type="match status" value="1"/>
</dbReference>
<dbReference type="CDD" id="cd17316">
    <property type="entry name" value="MFS_SV2_like"/>
    <property type="match status" value="1"/>
</dbReference>
<feature type="transmembrane region" description="Helical" evidence="5">
    <location>
        <begin position="149"/>
        <end position="172"/>
    </location>
</feature>
<name>A0A2U3K3M2_9BACT</name>
<dbReference type="SUPFAM" id="SSF103473">
    <property type="entry name" value="MFS general substrate transporter"/>
    <property type="match status" value="1"/>
</dbReference>
<dbReference type="GO" id="GO:0046943">
    <property type="term" value="F:carboxylic acid transmembrane transporter activity"/>
    <property type="evidence" value="ECO:0007669"/>
    <property type="project" value="TreeGrafter"/>
</dbReference>
<feature type="transmembrane region" description="Helical" evidence="5">
    <location>
        <begin position="263"/>
        <end position="281"/>
    </location>
</feature>
<feature type="transmembrane region" description="Helical" evidence="5">
    <location>
        <begin position="226"/>
        <end position="243"/>
    </location>
</feature>
<dbReference type="AlphaFoldDB" id="A0A2U3K3M2"/>
<keyword evidence="2 5" id="KW-0812">Transmembrane</keyword>
<proteinExistence type="predicted"/>
<feature type="transmembrane region" description="Helical" evidence="5">
    <location>
        <begin position="61"/>
        <end position="84"/>
    </location>
</feature>
<dbReference type="InterPro" id="IPR005829">
    <property type="entry name" value="Sugar_transporter_CS"/>
</dbReference>
<evidence type="ECO:0000313" key="7">
    <source>
        <dbReference type="EMBL" id="SPF34209.1"/>
    </source>
</evidence>
<sequence length="416" mass="44785">MFKSGAGNRDCGPDGSPVDTAGWQYAVASGILGWVLDAFDFFVVIFLVDSLATHFQVEKSAIVWTISIALAMRPVGAFFFGALADRFGRRIPLIICVLYFSTVTLVSAFAPNYAVFAVLRALYGIGMGGYWGTGASLAMESAPQQRRGFLSGLMQSGYPVGYLLAAVAIKAILPRYGWRSMFGVGLPVALLISLVALRAPESVAWRENRVGSVGSILLVLWRHRGGFAYLLLLMTVMSCFSHGTQDLYPDFLRSAHGLTRDTVSNIAILYNTCAIASALLFGQISERLGRRRGIMLALCVSLTALGPWAFGTSLAVLILGACVMQAGVQGAFGVIPAHLNELSPDAARSLFPGLAYQLGVLVASPAVSVEYALRNRLGYPWALTIFEGTVILCLLFIFQFGPERQGRSFRASHVGE</sequence>
<evidence type="ECO:0000256" key="4">
    <source>
        <dbReference type="ARBA" id="ARBA00023136"/>
    </source>
</evidence>
<dbReference type="InterPro" id="IPR011701">
    <property type="entry name" value="MFS"/>
</dbReference>
<dbReference type="GO" id="GO:0005886">
    <property type="term" value="C:plasma membrane"/>
    <property type="evidence" value="ECO:0007669"/>
    <property type="project" value="TreeGrafter"/>
</dbReference>
<comment type="subcellular location">
    <subcellularLocation>
        <location evidence="1">Membrane</location>
        <topology evidence="1">Multi-pass membrane protein</topology>
    </subcellularLocation>
</comment>
<evidence type="ECO:0000256" key="5">
    <source>
        <dbReference type="SAM" id="Phobius"/>
    </source>
</evidence>
<dbReference type="Proteomes" id="UP000238701">
    <property type="component" value="Unassembled WGS sequence"/>
</dbReference>
<dbReference type="Gene3D" id="1.20.1250.20">
    <property type="entry name" value="MFS general substrate transporter like domains"/>
    <property type="match status" value="2"/>
</dbReference>
<organism evidence="7 8">
    <name type="scientific">Candidatus Sulfotelmatobacter kueseliae</name>
    <dbReference type="NCBI Taxonomy" id="2042962"/>
    <lineage>
        <taxon>Bacteria</taxon>
        <taxon>Pseudomonadati</taxon>
        <taxon>Acidobacteriota</taxon>
        <taxon>Terriglobia</taxon>
        <taxon>Terriglobales</taxon>
        <taxon>Candidatus Korobacteraceae</taxon>
        <taxon>Candidatus Sulfotelmatobacter</taxon>
    </lineage>
</organism>
<evidence type="ECO:0000313" key="8">
    <source>
        <dbReference type="Proteomes" id="UP000238701"/>
    </source>
</evidence>
<evidence type="ECO:0000256" key="3">
    <source>
        <dbReference type="ARBA" id="ARBA00022989"/>
    </source>
</evidence>
<feature type="transmembrane region" description="Helical" evidence="5">
    <location>
        <begin position="379"/>
        <end position="400"/>
    </location>
</feature>
<dbReference type="Pfam" id="PF07690">
    <property type="entry name" value="MFS_1"/>
    <property type="match status" value="1"/>
</dbReference>